<evidence type="ECO:0000313" key="3">
    <source>
        <dbReference type="Proteomes" id="UP000293421"/>
    </source>
</evidence>
<name>A0AAE5YFT3_9BACT</name>
<dbReference type="EMBL" id="CP037746">
    <property type="protein sequence ID" value="QBL12886.1"/>
    <property type="molecule type" value="Genomic_DNA"/>
</dbReference>
<sequence length="102" mass="11431">MKILFILLFFTNFVFAYKVQGVLKNTTQNTLSLQTNFDNNLIITILPQTTINIYGCGVFGNNKKQGNIQDLKKGSIVKVNGQKNGSIILAKEILVECETRAY</sequence>
<reference evidence="2 4" key="2">
    <citation type="submission" date="2019-08" db="EMBL/GenBank/DDBJ databases">
        <title>Rapid identification of Enteric Bacteria from Whole Genome Sequences (WGS) using Average Nucleotide Identity (ANI).</title>
        <authorList>
            <person name="Lane C."/>
        </authorList>
    </citation>
    <scope>NUCLEOTIDE SEQUENCE [LARGE SCALE GENOMIC DNA]</scope>
    <source>
        <strain evidence="2 4">2010D-8464</strain>
    </source>
</reference>
<dbReference type="Proteomes" id="UP000321325">
    <property type="component" value="Unassembled WGS sequence"/>
</dbReference>
<organism evidence="1 3">
    <name type="scientific">Campylobacter volucris</name>
    <dbReference type="NCBI Taxonomy" id="1031542"/>
    <lineage>
        <taxon>Bacteria</taxon>
        <taxon>Pseudomonadati</taxon>
        <taxon>Campylobacterota</taxon>
        <taxon>Epsilonproteobacteria</taxon>
        <taxon>Campylobacterales</taxon>
        <taxon>Campylobacteraceae</taxon>
        <taxon>Campylobacter</taxon>
    </lineage>
</organism>
<dbReference type="Proteomes" id="UP000293421">
    <property type="component" value="Chromosome"/>
</dbReference>
<accession>A0AAE5YFT3</accession>
<evidence type="ECO:0008006" key="5">
    <source>
        <dbReference type="Google" id="ProtNLM"/>
    </source>
</evidence>
<dbReference type="AlphaFoldDB" id="A0AAE5YFT3"/>
<evidence type="ECO:0000313" key="4">
    <source>
        <dbReference type="Proteomes" id="UP000321325"/>
    </source>
</evidence>
<dbReference type="RefSeq" id="WP_039666150.1">
    <property type="nucleotide sequence ID" value="NZ_CP037746.1"/>
</dbReference>
<reference evidence="1 3" key="1">
    <citation type="submission" date="2019-02" db="EMBL/GenBank/DDBJ databases">
        <title>Use of ANI for Rapid Identification of Enteric Bacteria.</title>
        <authorList>
            <person name="Pruckler J."/>
            <person name="Lane C."/>
            <person name="Aubert R."/>
        </authorList>
    </citation>
    <scope>NUCLEOTIDE SEQUENCE [LARGE SCALE GENOMIC DNA]</scope>
    <source>
        <strain evidence="1 3">2014D-0083</strain>
    </source>
</reference>
<dbReference type="EMBL" id="VRMB01000036">
    <property type="protein sequence ID" value="TXK66967.1"/>
    <property type="molecule type" value="Genomic_DNA"/>
</dbReference>
<evidence type="ECO:0000313" key="1">
    <source>
        <dbReference type="EMBL" id="QBL12886.1"/>
    </source>
</evidence>
<evidence type="ECO:0000313" key="2">
    <source>
        <dbReference type="EMBL" id="TXK66967.1"/>
    </source>
</evidence>
<proteinExistence type="predicted"/>
<protein>
    <recommendedName>
        <fullName evidence="5">DUF5666 domain-containing protein</fullName>
    </recommendedName>
</protein>
<dbReference type="GeneID" id="66288202"/>
<keyword evidence="4" id="KW-1185">Reference proteome</keyword>
<gene>
    <name evidence="1" type="ORF">A9460_00475</name>
    <name evidence="2" type="ORF">FVD15_06980</name>
</gene>